<reference evidence="1 2" key="2">
    <citation type="journal article" date="2022" name="Mol. Ecol. Resour.">
        <title>The genomes of chicory, endive, great burdock and yacon provide insights into Asteraceae paleo-polyploidization history and plant inulin production.</title>
        <authorList>
            <person name="Fan W."/>
            <person name="Wang S."/>
            <person name="Wang H."/>
            <person name="Wang A."/>
            <person name="Jiang F."/>
            <person name="Liu H."/>
            <person name="Zhao H."/>
            <person name="Xu D."/>
            <person name="Zhang Y."/>
        </authorList>
    </citation>
    <scope>NUCLEOTIDE SEQUENCE [LARGE SCALE GENOMIC DNA]</scope>
    <source>
        <strain evidence="2">cv. Yunnan</strain>
        <tissue evidence="1">Leaves</tissue>
    </source>
</reference>
<protein>
    <submittedName>
        <fullName evidence="1">Uncharacterized protein</fullName>
    </submittedName>
</protein>
<evidence type="ECO:0000313" key="1">
    <source>
        <dbReference type="EMBL" id="KAI3812061.1"/>
    </source>
</evidence>
<organism evidence="1 2">
    <name type="scientific">Smallanthus sonchifolius</name>
    <dbReference type="NCBI Taxonomy" id="185202"/>
    <lineage>
        <taxon>Eukaryota</taxon>
        <taxon>Viridiplantae</taxon>
        <taxon>Streptophyta</taxon>
        <taxon>Embryophyta</taxon>
        <taxon>Tracheophyta</taxon>
        <taxon>Spermatophyta</taxon>
        <taxon>Magnoliopsida</taxon>
        <taxon>eudicotyledons</taxon>
        <taxon>Gunneridae</taxon>
        <taxon>Pentapetalae</taxon>
        <taxon>asterids</taxon>
        <taxon>campanulids</taxon>
        <taxon>Asterales</taxon>
        <taxon>Asteraceae</taxon>
        <taxon>Asteroideae</taxon>
        <taxon>Heliantheae alliance</taxon>
        <taxon>Millerieae</taxon>
        <taxon>Smallanthus</taxon>
    </lineage>
</organism>
<evidence type="ECO:0000313" key="2">
    <source>
        <dbReference type="Proteomes" id="UP001056120"/>
    </source>
</evidence>
<name>A0ACB9IW38_9ASTR</name>
<dbReference type="Proteomes" id="UP001056120">
    <property type="component" value="Linkage Group LG06"/>
</dbReference>
<keyword evidence="2" id="KW-1185">Reference proteome</keyword>
<comment type="caution">
    <text evidence="1">The sequence shown here is derived from an EMBL/GenBank/DDBJ whole genome shotgun (WGS) entry which is preliminary data.</text>
</comment>
<reference evidence="2" key="1">
    <citation type="journal article" date="2022" name="Mol. Ecol. Resour.">
        <title>The genomes of chicory, endive, great burdock and yacon provide insights into Asteraceae palaeo-polyploidization history and plant inulin production.</title>
        <authorList>
            <person name="Fan W."/>
            <person name="Wang S."/>
            <person name="Wang H."/>
            <person name="Wang A."/>
            <person name="Jiang F."/>
            <person name="Liu H."/>
            <person name="Zhao H."/>
            <person name="Xu D."/>
            <person name="Zhang Y."/>
        </authorList>
    </citation>
    <scope>NUCLEOTIDE SEQUENCE [LARGE SCALE GENOMIC DNA]</scope>
    <source>
        <strain evidence="2">cv. Yunnan</strain>
    </source>
</reference>
<gene>
    <name evidence="1" type="ORF">L1987_16764</name>
</gene>
<proteinExistence type="predicted"/>
<sequence>MRKHYWILFFTLPFAFMVPIILARSMKNETNNEKADDYMTNDKIAQPGIDSTRRELNECVANNVIDKCWRCKPDWAQNRQALAQCACGFAKGTTGGQGGEIYVVIDPSDDDAANPKIGTLRYGAIQNKPLWIVFEKDMIISLKHELVINKDKTIDGRGVKVEIANGAGFTLPNVSNVIIHGIHMHDIKQTEGGLIKATEDQPAGMRYKSDGDGMTIFSSSKIWIDHCTLSKGVDGLIDVTLGSTAVILLGADDLHEQDKNMQVTVTFNKFDTGLVQRIPRCRWGLFHIINNDYQKWEMFAIVGSAKPTIISQGNRFVATDNKRKLVSVRANATEEEWKQWNWRSVNDVFENGAHFEASGFDPQLTPEQKEHMIQAEPTTVELITSYAGALSCLLGQPC</sequence>
<accession>A0ACB9IW38</accession>
<dbReference type="EMBL" id="CM042023">
    <property type="protein sequence ID" value="KAI3812061.1"/>
    <property type="molecule type" value="Genomic_DNA"/>
</dbReference>